<feature type="region of interest" description="Disordered" evidence="2">
    <location>
        <begin position="876"/>
        <end position="895"/>
    </location>
</feature>
<comment type="similarity">
    <text evidence="1">Belongs to the PI3/PI4-kinase family.</text>
</comment>
<keyword evidence="1" id="KW-0547">Nucleotide-binding</keyword>
<keyword evidence="1" id="KW-0723">Serine/threonine-protein kinase</keyword>
<keyword evidence="1" id="KW-0808">Transferase</keyword>
<dbReference type="GO" id="GO:0038202">
    <property type="term" value="P:TORC1 signaling"/>
    <property type="evidence" value="ECO:0007669"/>
    <property type="project" value="TreeGrafter"/>
</dbReference>
<dbReference type="OrthoDB" id="2250022at2759"/>
<feature type="non-terminal residue" evidence="5">
    <location>
        <position position="1891"/>
    </location>
</feature>
<dbReference type="GO" id="GO:0005524">
    <property type="term" value="F:ATP binding"/>
    <property type="evidence" value="ECO:0007669"/>
    <property type="project" value="UniProtKB-KW"/>
</dbReference>
<dbReference type="InterPro" id="IPR014009">
    <property type="entry name" value="PIK_FAT"/>
</dbReference>
<dbReference type="SUPFAM" id="SSF48371">
    <property type="entry name" value="ARM repeat"/>
    <property type="match status" value="2"/>
</dbReference>
<evidence type="ECO:0000259" key="3">
    <source>
        <dbReference type="PROSITE" id="PS51189"/>
    </source>
</evidence>
<dbReference type="GO" id="GO:0005737">
    <property type="term" value="C:cytoplasm"/>
    <property type="evidence" value="ECO:0007669"/>
    <property type="project" value="TreeGrafter"/>
</dbReference>
<dbReference type="RefSeq" id="XP_031563715.1">
    <property type="nucleotide sequence ID" value="XM_031707855.1"/>
</dbReference>
<dbReference type="InterPro" id="IPR016024">
    <property type="entry name" value="ARM-type_fold"/>
</dbReference>
<dbReference type="GO" id="GO:0031931">
    <property type="term" value="C:TORC1 complex"/>
    <property type="evidence" value="ECO:0007669"/>
    <property type="project" value="TreeGrafter"/>
</dbReference>
<dbReference type="PROSITE" id="PS51189">
    <property type="entry name" value="FAT"/>
    <property type="match status" value="1"/>
</dbReference>
<dbReference type="InterPro" id="IPR011990">
    <property type="entry name" value="TPR-like_helical_dom_sf"/>
</dbReference>
<dbReference type="GO" id="GO:0031932">
    <property type="term" value="C:TORC2 complex"/>
    <property type="evidence" value="ECO:0007669"/>
    <property type="project" value="TreeGrafter"/>
</dbReference>
<dbReference type="FunCoup" id="A0A6P8IDR4">
    <property type="interactions" value="3030"/>
</dbReference>
<gene>
    <name evidence="5" type="primary">LOC116299226</name>
</gene>
<organism evidence="4 5">
    <name type="scientific">Actinia tenebrosa</name>
    <name type="common">Australian red waratah sea anemone</name>
    <dbReference type="NCBI Taxonomy" id="6105"/>
    <lineage>
        <taxon>Eukaryota</taxon>
        <taxon>Metazoa</taxon>
        <taxon>Cnidaria</taxon>
        <taxon>Anthozoa</taxon>
        <taxon>Hexacorallia</taxon>
        <taxon>Actiniaria</taxon>
        <taxon>Actiniidae</taxon>
        <taxon>Actinia</taxon>
    </lineage>
</organism>
<protein>
    <recommendedName>
        <fullName evidence="1">Serine/threonine-protein kinase TOR</fullName>
        <ecNumber evidence="1">2.7.11.1</ecNumber>
    </recommendedName>
</protein>
<dbReference type="EC" id="2.7.11.1" evidence="1"/>
<dbReference type="GO" id="GO:0005634">
    <property type="term" value="C:nucleus"/>
    <property type="evidence" value="ECO:0007669"/>
    <property type="project" value="TreeGrafter"/>
</dbReference>
<dbReference type="GeneID" id="116299226"/>
<reference evidence="5" key="1">
    <citation type="submission" date="2025-08" db="UniProtKB">
        <authorList>
            <consortium name="RefSeq"/>
        </authorList>
    </citation>
    <scope>IDENTIFICATION</scope>
</reference>
<dbReference type="InterPro" id="IPR003151">
    <property type="entry name" value="PIK-rel_kinase_FAT"/>
</dbReference>
<dbReference type="InterPro" id="IPR050517">
    <property type="entry name" value="DDR_Repair_Kinase"/>
</dbReference>
<evidence type="ECO:0000313" key="4">
    <source>
        <dbReference type="Proteomes" id="UP000515163"/>
    </source>
</evidence>
<feature type="compositionally biased region" description="Low complexity" evidence="2">
    <location>
        <begin position="526"/>
        <end position="540"/>
    </location>
</feature>
<dbReference type="Pfam" id="PF02259">
    <property type="entry name" value="FAT"/>
    <property type="match status" value="1"/>
</dbReference>
<proteinExistence type="inferred from homology"/>
<evidence type="ECO:0000256" key="1">
    <source>
        <dbReference type="RuleBase" id="RU364109"/>
    </source>
</evidence>
<feature type="domain" description="FAT" evidence="3">
    <location>
        <begin position="1345"/>
        <end position="1891"/>
    </location>
</feature>
<dbReference type="FunFam" id="1.25.10.10:FF:000060">
    <property type="entry name" value="Serine/threonine-protein kinase mTOR"/>
    <property type="match status" value="1"/>
</dbReference>
<keyword evidence="4" id="KW-1185">Reference proteome</keyword>
<dbReference type="PANTHER" id="PTHR11139">
    <property type="entry name" value="ATAXIA TELANGIECTASIA MUTATED ATM -RELATED"/>
    <property type="match status" value="1"/>
</dbReference>
<dbReference type="InterPro" id="IPR024585">
    <property type="entry name" value="mTOR_dom"/>
</dbReference>
<name>A0A6P8IDR4_ACTTE</name>
<dbReference type="Gene3D" id="1.25.10.10">
    <property type="entry name" value="Leucine-rich Repeat Variant"/>
    <property type="match status" value="4"/>
</dbReference>
<comment type="catalytic activity">
    <reaction evidence="1">
        <text>L-threonyl-[protein] + ATP = O-phospho-L-threonyl-[protein] + ADP + H(+)</text>
        <dbReference type="Rhea" id="RHEA:46608"/>
        <dbReference type="Rhea" id="RHEA-COMP:11060"/>
        <dbReference type="Rhea" id="RHEA-COMP:11605"/>
        <dbReference type="ChEBI" id="CHEBI:15378"/>
        <dbReference type="ChEBI" id="CHEBI:30013"/>
        <dbReference type="ChEBI" id="CHEBI:30616"/>
        <dbReference type="ChEBI" id="CHEBI:61977"/>
        <dbReference type="ChEBI" id="CHEBI:456216"/>
        <dbReference type="EC" id="2.7.11.1"/>
    </reaction>
</comment>
<feature type="region of interest" description="Disordered" evidence="2">
    <location>
        <begin position="521"/>
        <end position="540"/>
    </location>
</feature>
<dbReference type="InParanoid" id="A0A6P8IDR4"/>
<dbReference type="SMART" id="SM01346">
    <property type="entry name" value="DUF3385"/>
    <property type="match status" value="1"/>
</dbReference>
<dbReference type="PANTHER" id="PTHR11139:SF9">
    <property type="entry name" value="SERINE_THREONINE-PROTEIN KINASE MTOR"/>
    <property type="match status" value="1"/>
</dbReference>
<dbReference type="InterPro" id="IPR011989">
    <property type="entry name" value="ARM-like"/>
</dbReference>
<dbReference type="KEGG" id="aten:116299226"/>
<sequence length="1891" mass="213352">MMQSLLAGLKSRSDEVRLQAAKGLQHYVSTELREASPEKHTSFMDDFNHHIFEMVSSSDANEKKGGIMAIVGLIGIAGGGNATKMTRFANYLRNLLPSNDTMVMEMASKAMGRLALTGGTFTADYVEFEVKRALEWLGGDRNEGRRHAAVLVLRELALNAPTFFFQQVQPFFDNIFNAVRDPKQAIREGAMEALRACLVILAQRETKEIRKPPLWYSQSYEEAKRGFEDTVNTKEKGVVLTKEDKAHGSLLIINELMRSASPEGEQFKKNLEDIYCDQTQSQISLNDLGITSPKSKFAQQTGFLHQRSTMSTIVSSGLGEINPMCHSKVCKEYMEDKFDEVCSLILKYRGVRNSAIQQTLLTLIPRLAAFQPQRFVKTYLHKDVISYLIAALKRERERSSAFKAVGLVAIAVKQNIEKHCKNILDLVKASLPIKDLGHKRQKTVTVDPMVFACVAYMSRAIGPKISKDIKDLLEPMLSVGLSPALTACLHDLANQVPQLKRSIQDGLLKMLSQILMHKSLRHPGAPKSSTPTLTPSASSHSLFDTAENQSTVLALRTLGSFDFDDSLRTHAHLVRQCADTFLGSEHKDIRMEAVRTCSRLLSPTTHPMVSANQTLQHGPISATSTHVVSEVLNKMLMVGITDPDPDIRYCVLISLDERFDAHLAQAESLAALFVALNDEEFEIREVAIIIIGRLSSLNPAYIMPSLRKTLIQILTELEYSGVARNKEQSARMLGHLVSNAPMLIRPYMEPILKALIPKLRDPDPEVVISVTAAIGEHAQVCGAETGKRMNELCPILIDMLQDASSYPKREIALWTLGQLIGSTGYVVEPYRKYPNLLEVLLNFLKTEQAPRIRREAIRVLGLLGALDPYKHKLNQSLGAQDDSGNTTTGKDSEIDTSTSEMLVTMGSVQLDEFYPAVVIAALMRIVRDPSLSGHHTMVIQAVTFIFKTLGMKCVSYLSQIMPSYLNVIRTCDFGFREFVFQQLGNLISIVKQHIRNYLDDIFALIKEYWTINSQMQTTIVLLVEQIAIALGGEFKNYLPQIIPQILKVFMHDNSVQRSVTTKLLNALQMFGSSLDDYLHLLVPPVVRLFDSHDIPLNVRKCALDTLDRLSESLDLTDFASRIIHPIVRTLDNCPELRTTAMDTLSSLVFQLGKRYSTFIPTVNKVLMKHKIQHQRYDVLICKIVKSPFVLDWENDPLLHRQKAGKGNFADDSATTAAIEAASIKKLAFKPDSLSKAWDAARCVSKDDWMEWLRRLSVELLKESPSPALRSCWATAQTYPPLARDLFNAAFVSCWSELPEELQNELVRNLELALKSQIPEITQTLLNLAEFLEHTDKGALPLNSDLLGEQASKCRAYAKALHYKEDEFHKMPTTETLEALISINNKLQQPEAAHGVLVYATNKHGADVEIRERWYEKLHDWENALAAYKSKLEQDPDDMALILGKMRCMEALGEWGELHQVACDKWPNVSDEIRKNMARMAAAAAWGLGNWESMEEYTCMIPRETQEGAFYRAALTLHHDHFQQAQGCIDAARDILDTELTARAGESYNRAYGAMVTVQMLSELEEIIQYKLIPERRESIKRTWWNRLQGCQRVVEDWQKILQVRSLVLTPQEDMQSWLKYSSLCRKSGRLALSHKTLVMLLGSDPSKHPDQPLPTTYPQVTFAYMKHMWREGQKEDAFQHLQRFVHTTLHQQALQSLSPTDDDNKREELLKLVARCYLKLGDWMSSLQGFNDNTMPQILQYYSAATDNDRNCYKAWHSWAFMNFEAVLYYKNQQGLEKNGVNTASPLTPPPSPKTVNPVISYAVPAVRGFFKSIALSSGNSLQDTLRLLTLWFDYGHQSEVYESLVEGIKTIQIDTWLQVIPQLIARIDTPRQLVGRLIHQLLTDIGKHHP</sequence>
<dbReference type="GO" id="GO:0016242">
    <property type="term" value="P:negative regulation of macroautophagy"/>
    <property type="evidence" value="ECO:0007669"/>
    <property type="project" value="TreeGrafter"/>
</dbReference>
<keyword evidence="1" id="KW-0067">ATP-binding</keyword>
<dbReference type="FunFam" id="1.25.10.10:FF:000094">
    <property type="entry name" value="Serine/threonine-protein kinase mTOR"/>
    <property type="match status" value="1"/>
</dbReference>
<keyword evidence="1" id="KW-0418">Kinase</keyword>
<dbReference type="Proteomes" id="UP000515163">
    <property type="component" value="Unplaced"/>
</dbReference>
<evidence type="ECO:0000256" key="2">
    <source>
        <dbReference type="SAM" id="MobiDB-lite"/>
    </source>
</evidence>
<accession>A0A6P8IDR4</accession>
<dbReference type="Gene3D" id="1.25.40.10">
    <property type="entry name" value="Tetratricopeptide repeat domain"/>
    <property type="match status" value="1"/>
</dbReference>
<evidence type="ECO:0000313" key="5">
    <source>
        <dbReference type="RefSeq" id="XP_031563715.1"/>
    </source>
</evidence>
<dbReference type="Pfam" id="PF11865">
    <property type="entry name" value="mTOR_dom"/>
    <property type="match status" value="1"/>
</dbReference>
<dbReference type="GO" id="GO:0004674">
    <property type="term" value="F:protein serine/threonine kinase activity"/>
    <property type="evidence" value="ECO:0007669"/>
    <property type="project" value="UniProtKB-KW"/>
</dbReference>